<dbReference type="Pfam" id="PF22400">
    <property type="entry name" value="DUF6980"/>
    <property type="match status" value="1"/>
</dbReference>
<proteinExistence type="predicted"/>
<name>A0A7J0BWE5_9BACT</name>
<accession>A0A7J0BWE5</accession>
<dbReference type="AlphaFoldDB" id="A0A7J0BWE5"/>
<dbReference type="RefSeq" id="WP_174410667.1">
    <property type="nucleotide sequence ID" value="NZ_BLVP01000022.1"/>
</dbReference>
<evidence type="ECO:0000313" key="2">
    <source>
        <dbReference type="EMBL" id="GFM38039.1"/>
    </source>
</evidence>
<evidence type="ECO:0000259" key="1">
    <source>
        <dbReference type="Pfam" id="PF22400"/>
    </source>
</evidence>
<dbReference type="EMBL" id="BLVP01000022">
    <property type="protein sequence ID" value="GFM38039.1"/>
    <property type="molecule type" value="Genomic_DNA"/>
</dbReference>
<evidence type="ECO:0000313" key="3">
    <source>
        <dbReference type="Proteomes" id="UP000503820"/>
    </source>
</evidence>
<organism evidence="2 3">
    <name type="scientific">Desulfovibrio psychrotolerans</name>
    <dbReference type="NCBI Taxonomy" id="415242"/>
    <lineage>
        <taxon>Bacteria</taxon>
        <taxon>Pseudomonadati</taxon>
        <taxon>Thermodesulfobacteriota</taxon>
        <taxon>Desulfovibrionia</taxon>
        <taxon>Desulfovibrionales</taxon>
        <taxon>Desulfovibrionaceae</taxon>
        <taxon>Desulfovibrio</taxon>
    </lineage>
</organism>
<dbReference type="InterPro" id="IPR053918">
    <property type="entry name" value="DUF6980"/>
</dbReference>
<keyword evidence="3" id="KW-1185">Reference proteome</keyword>
<reference evidence="2 3" key="1">
    <citation type="submission" date="2020-05" db="EMBL/GenBank/DDBJ databases">
        <title>Draft genome sequence of Desulfovibrio psychrotolerans JS1T.</title>
        <authorList>
            <person name="Ueno A."/>
            <person name="Tamazawa S."/>
            <person name="Tamamura S."/>
            <person name="Murakami T."/>
            <person name="Kiyama T."/>
            <person name="Inomata H."/>
            <person name="Amano Y."/>
            <person name="Miyakawa K."/>
            <person name="Tamaki H."/>
            <person name="Naganuma T."/>
            <person name="Kaneko K."/>
        </authorList>
    </citation>
    <scope>NUCLEOTIDE SEQUENCE [LARGE SCALE GENOMIC DNA]</scope>
    <source>
        <strain evidence="2 3">JS1</strain>
    </source>
</reference>
<sequence>MNQHCCEWMDSFLQDDSINIHYDEVLREYYVIIDECAAVQCIFYCPWCGVKLPASLRDVYFGLIWEKYGDDVDVDCELLPIEMRSSAWWKNRKEIITELLEKYHNASEGIKGRCLMLKTMNSAIS</sequence>
<gene>
    <name evidence="2" type="ORF">DSM19430T_27230</name>
</gene>
<feature type="domain" description="DUF6980" evidence="1">
    <location>
        <begin position="2"/>
        <end position="90"/>
    </location>
</feature>
<dbReference type="Proteomes" id="UP000503820">
    <property type="component" value="Unassembled WGS sequence"/>
</dbReference>
<comment type="caution">
    <text evidence="2">The sequence shown here is derived from an EMBL/GenBank/DDBJ whole genome shotgun (WGS) entry which is preliminary data.</text>
</comment>
<protein>
    <recommendedName>
        <fullName evidence="1">DUF6980 domain-containing protein</fullName>
    </recommendedName>
</protein>